<feature type="transmembrane region" description="Helical" evidence="6">
    <location>
        <begin position="336"/>
        <end position="354"/>
    </location>
</feature>
<dbReference type="KEGG" id="scs:Sta7437_0012"/>
<dbReference type="Gene3D" id="3.60.15.10">
    <property type="entry name" value="Ribonuclease Z/Hydroxyacylglutathione hydrolase-like"/>
    <property type="match status" value="1"/>
</dbReference>
<reference evidence="10" key="1">
    <citation type="journal article" date="2013" name="Proc. Natl. Acad. Sci. U.S.A.">
        <title>Improving the coverage of the cyanobacterial phylum using diversity-driven genome sequencing.</title>
        <authorList>
            <person name="Shih P.M."/>
            <person name="Wu D."/>
            <person name="Latifi A."/>
            <person name="Axen S.D."/>
            <person name="Fewer D.P."/>
            <person name="Talla E."/>
            <person name="Calteau A."/>
            <person name="Cai F."/>
            <person name="Tandeau de Marsac N."/>
            <person name="Rippka R."/>
            <person name="Herdman M."/>
            <person name="Sivonen K."/>
            <person name="Coursin T."/>
            <person name="Laurent T."/>
            <person name="Goodwin L."/>
            <person name="Nolan M."/>
            <person name="Davenport K.W."/>
            <person name="Han C.S."/>
            <person name="Rubin E.M."/>
            <person name="Eisen J.A."/>
            <person name="Woyke T."/>
            <person name="Gugger M."/>
            <person name="Kerfeld C.A."/>
        </authorList>
    </citation>
    <scope>NUCLEOTIDE SEQUENCE [LARGE SCALE GENOMIC DNA]</scope>
    <source>
        <strain evidence="10">ATCC 29371 / PCC 7437</strain>
    </source>
</reference>
<organism evidence="9 10">
    <name type="scientific">Stanieria cyanosphaera (strain ATCC 29371 / PCC 7437)</name>
    <dbReference type="NCBI Taxonomy" id="111780"/>
    <lineage>
        <taxon>Bacteria</taxon>
        <taxon>Bacillati</taxon>
        <taxon>Cyanobacteriota</taxon>
        <taxon>Cyanophyceae</taxon>
        <taxon>Pleurocapsales</taxon>
        <taxon>Dermocarpellaceae</taxon>
        <taxon>Stanieria</taxon>
    </lineage>
</organism>
<feature type="domain" description="DUF4131" evidence="8">
    <location>
        <begin position="38"/>
        <end position="201"/>
    </location>
</feature>
<keyword evidence="4 6" id="KW-1133">Transmembrane helix</keyword>
<evidence type="ECO:0000256" key="4">
    <source>
        <dbReference type="ARBA" id="ARBA00022989"/>
    </source>
</evidence>
<evidence type="ECO:0000256" key="2">
    <source>
        <dbReference type="ARBA" id="ARBA00022475"/>
    </source>
</evidence>
<feature type="transmembrane region" description="Helical" evidence="6">
    <location>
        <begin position="506"/>
        <end position="524"/>
    </location>
</feature>
<feature type="domain" description="ComEC/Rec2-related protein" evidence="7">
    <location>
        <begin position="242"/>
        <end position="501"/>
    </location>
</feature>
<dbReference type="PANTHER" id="PTHR30619:SF1">
    <property type="entry name" value="RECOMBINATION PROTEIN 2"/>
    <property type="match status" value="1"/>
</dbReference>
<feature type="transmembrane region" description="Helical" evidence="6">
    <location>
        <begin position="421"/>
        <end position="448"/>
    </location>
</feature>
<feature type="transmembrane region" description="Helical" evidence="6">
    <location>
        <begin position="482"/>
        <end position="500"/>
    </location>
</feature>
<dbReference type="Pfam" id="PF13567">
    <property type="entry name" value="DUF4131"/>
    <property type="match status" value="1"/>
</dbReference>
<dbReference type="GO" id="GO:0005886">
    <property type="term" value="C:plasma membrane"/>
    <property type="evidence" value="ECO:0007669"/>
    <property type="project" value="UniProtKB-SubCell"/>
</dbReference>
<evidence type="ECO:0000256" key="1">
    <source>
        <dbReference type="ARBA" id="ARBA00004651"/>
    </source>
</evidence>
<dbReference type="Proteomes" id="UP000010473">
    <property type="component" value="Chromosome"/>
</dbReference>
<evidence type="ECO:0000256" key="6">
    <source>
        <dbReference type="SAM" id="Phobius"/>
    </source>
</evidence>
<evidence type="ECO:0000259" key="8">
    <source>
        <dbReference type="Pfam" id="PF13567"/>
    </source>
</evidence>
<dbReference type="InterPro" id="IPR036866">
    <property type="entry name" value="RibonucZ/Hydroxyglut_hydro"/>
</dbReference>
<dbReference type="RefSeq" id="WP_015191314.1">
    <property type="nucleotide sequence ID" value="NC_019748.1"/>
</dbReference>
<dbReference type="Pfam" id="PF03772">
    <property type="entry name" value="Competence"/>
    <property type="match status" value="1"/>
</dbReference>
<proteinExistence type="predicted"/>
<feature type="transmembrane region" description="Helical" evidence="6">
    <location>
        <begin position="257"/>
        <end position="281"/>
    </location>
</feature>
<dbReference type="InterPro" id="IPR052159">
    <property type="entry name" value="Competence_DNA_uptake"/>
</dbReference>
<gene>
    <name evidence="9" type="ordered locus">Sta7437_0012</name>
</gene>
<dbReference type="eggNOG" id="COG2333">
    <property type="taxonomic scope" value="Bacteria"/>
</dbReference>
<dbReference type="AlphaFoldDB" id="K9XNM8"/>
<dbReference type="NCBIfam" id="TIGR00360">
    <property type="entry name" value="ComEC_N-term"/>
    <property type="match status" value="1"/>
</dbReference>
<feature type="transmembrane region" description="Helical" evidence="6">
    <location>
        <begin position="36"/>
        <end position="53"/>
    </location>
</feature>
<dbReference type="PATRIC" id="fig|111780.3.peg.12"/>
<evidence type="ECO:0000256" key="3">
    <source>
        <dbReference type="ARBA" id="ARBA00022692"/>
    </source>
</evidence>
<dbReference type="OrthoDB" id="9761531at2"/>
<keyword evidence="5 6" id="KW-0472">Membrane</keyword>
<evidence type="ECO:0000313" key="10">
    <source>
        <dbReference type="Proteomes" id="UP000010473"/>
    </source>
</evidence>
<evidence type="ECO:0000259" key="7">
    <source>
        <dbReference type="Pfam" id="PF03772"/>
    </source>
</evidence>
<dbReference type="PANTHER" id="PTHR30619">
    <property type="entry name" value="DNA INTERNALIZATION/COMPETENCE PROTEIN COMEC/REC2"/>
    <property type="match status" value="1"/>
</dbReference>
<keyword evidence="2" id="KW-1003">Cell membrane</keyword>
<accession>K9XNM8</accession>
<dbReference type="HOGENOM" id="CLU_010363_8_0_3"/>
<evidence type="ECO:0000256" key="5">
    <source>
        <dbReference type="ARBA" id="ARBA00023136"/>
    </source>
</evidence>
<feature type="transmembrane region" description="Helical" evidence="6">
    <location>
        <begin position="386"/>
        <end position="409"/>
    </location>
</feature>
<keyword evidence="3 6" id="KW-0812">Transmembrane</keyword>
<evidence type="ECO:0000313" key="9">
    <source>
        <dbReference type="EMBL" id="AFZ33641.1"/>
    </source>
</evidence>
<feature type="transmembrane region" description="Helical" evidence="6">
    <location>
        <begin position="65"/>
        <end position="82"/>
    </location>
</feature>
<dbReference type="InterPro" id="IPR025405">
    <property type="entry name" value="DUF4131"/>
</dbReference>
<sequence length="758" mass="85142">MNRHSWTIFCLAYLVGLLSTSWLTFSNPEVAGESLFKVGIGLGGLTLISAWIVYRCTSIRLRKSFWLEVFIIAIVAVIYFQVRVPQPSVNDISNQLHKNKSQIVIVSGKVLTEPRLTSDEKAKLWLKTTEIEIEKNSKQEVTGKLYVTLPLLQATSLYPGKNIKIQGVLYKPQSPKNPGAFDFKKYLNYQGSFAGLKGWKIIEEKNQSESIWGWWKIRRRIVRSQVRGLGSPVGQLVSSITLGRKAVDLPEELGNNFIQVGLAHILAASGFHVALLLGLVLRITHHLSGRSQLMIGLIFLFIYICLTGLQPSVIRATLMGTFVLVALANNSQVKPLGSLLLAAIIILLFNPLWIWDLGFQLSFLATFGLIVTAPQLSRYLNWLPPTLATAIAIPLAASIWTLPLLSYVFNTVAVYSLIINILTTPFVTLISLGGMISAGIGLFLPWLGSLLSKIIYYPTIFLIEFTNFFVNLPGITIAIGKIPLIVLIAIYTILILLWLNKRWQNNWYLGLIIVVILLVFPISYRQLNLVKATVLSANQEQIIVIQDRGKIILVNSGEHKTIKYTVLPFLTTQGINQIDYAIAMNSFSDHNGWTEINNKLTIHNFLSNEKNSLETFKKTTKLISSPENITTKNFRIKLLNNQPILLELKTKQQTWLVINPTKTEDNIAIIKYLQENNLAHNQIIIICSGKKIELECLKELKPQIAIITTNEVEESTRQQLNSQHTQLYITGQDGAISWQPQSGFQTTLITETEKNTFL</sequence>
<dbReference type="eggNOG" id="COG0658">
    <property type="taxonomic scope" value="Bacteria"/>
</dbReference>
<protein>
    <submittedName>
        <fullName evidence="9">ComEC/Rec2-related protein</fullName>
    </submittedName>
</protein>
<comment type="subcellular location">
    <subcellularLocation>
        <location evidence="1">Cell membrane</location>
        <topology evidence="1">Multi-pass membrane protein</topology>
    </subcellularLocation>
</comment>
<dbReference type="STRING" id="111780.Sta7437_0012"/>
<dbReference type="EMBL" id="CP003653">
    <property type="protein sequence ID" value="AFZ33641.1"/>
    <property type="molecule type" value="Genomic_DNA"/>
</dbReference>
<feature type="transmembrane region" description="Helical" evidence="6">
    <location>
        <begin position="293"/>
        <end position="316"/>
    </location>
</feature>
<keyword evidence="10" id="KW-1185">Reference proteome</keyword>
<dbReference type="InterPro" id="IPR004477">
    <property type="entry name" value="ComEC_N"/>
</dbReference>
<name>K9XNM8_STAC7</name>